<keyword evidence="3" id="KW-1185">Reference proteome</keyword>
<dbReference type="AlphaFoldDB" id="M1PKN0"/>
<dbReference type="EMBL" id="CP003985">
    <property type="protein sequence ID" value="AGF80065.1"/>
    <property type="molecule type" value="Genomic_DNA"/>
</dbReference>
<evidence type="ECO:0000313" key="3">
    <source>
        <dbReference type="Proteomes" id="UP000011721"/>
    </source>
</evidence>
<evidence type="ECO:0000256" key="1">
    <source>
        <dbReference type="SAM" id="SignalP"/>
    </source>
</evidence>
<name>M1PKN0_DESSD</name>
<dbReference type="KEGG" id="dsf:UWK_03550"/>
<gene>
    <name evidence="2" type="ordered locus">UWK_03550</name>
</gene>
<dbReference type="Proteomes" id="UP000011721">
    <property type="component" value="Chromosome"/>
</dbReference>
<dbReference type="eggNOG" id="ENOG5032UMD">
    <property type="taxonomic scope" value="Bacteria"/>
</dbReference>
<dbReference type="PROSITE" id="PS51257">
    <property type="entry name" value="PROKAR_LIPOPROTEIN"/>
    <property type="match status" value="1"/>
</dbReference>
<proteinExistence type="predicted"/>
<organism evidence="2 3">
    <name type="scientific">Desulfocapsa sulfexigens (strain DSM 10523 / SB164P1)</name>
    <dbReference type="NCBI Taxonomy" id="1167006"/>
    <lineage>
        <taxon>Bacteria</taxon>
        <taxon>Pseudomonadati</taxon>
        <taxon>Thermodesulfobacteriota</taxon>
        <taxon>Desulfobulbia</taxon>
        <taxon>Desulfobulbales</taxon>
        <taxon>Desulfocapsaceae</taxon>
        <taxon>Desulfocapsa</taxon>
    </lineage>
</organism>
<sequence length="216" mass="23563">MGNTVRKLFLLVCFVSFVLSACSSFYDEETKQLGPLPEISCVAVLPTAIPVAYGDMHTAAAIEAIRDGSTFLDSVMADELGGRPEFRLLTENQLDAILGNPWGGVLQQVRDIGQATGCGAVLETTLSKYRERVGNTMSAEISAAAAFSMELIAVESGTVLWVASFDESQKALSEDIFSFNKAQKRGFRWLSVQELSRDGLKSRLEDFPYFQKAVGE</sequence>
<dbReference type="Gene3D" id="3.40.50.10610">
    <property type="entry name" value="ABC-type transport auxiliary lipoprotein component"/>
    <property type="match status" value="1"/>
</dbReference>
<evidence type="ECO:0000313" key="2">
    <source>
        <dbReference type="EMBL" id="AGF80065.1"/>
    </source>
</evidence>
<dbReference type="HOGENOM" id="CLU_092437_0_0_7"/>
<feature type="chain" id="PRO_5004016248" description="Lipoprotein" evidence="1">
    <location>
        <begin position="22"/>
        <end position="216"/>
    </location>
</feature>
<protein>
    <recommendedName>
        <fullName evidence="4">Lipoprotein</fullName>
    </recommendedName>
</protein>
<feature type="signal peptide" evidence="1">
    <location>
        <begin position="1"/>
        <end position="21"/>
    </location>
</feature>
<accession>M1PKN0</accession>
<dbReference type="STRING" id="1167006.UWK_03550"/>
<keyword evidence="1" id="KW-0732">Signal</keyword>
<evidence type="ECO:0008006" key="4">
    <source>
        <dbReference type="Google" id="ProtNLM"/>
    </source>
</evidence>
<reference evidence="3" key="1">
    <citation type="journal article" date="2013" name="Stand. Genomic Sci.">
        <title>Complete genome sequence of Desulfocapsa sulfexigens, a marine deltaproteobacterium specialized in disproportionating inorganic sulfur compounds.</title>
        <authorList>
            <person name="Finster K.W."/>
            <person name="Kjeldsen K.U."/>
            <person name="Kube M."/>
            <person name="Reinhardt R."/>
            <person name="Mussmann M."/>
            <person name="Amann R."/>
            <person name="Schreiber L."/>
        </authorList>
    </citation>
    <scope>NUCLEOTIDE SEQUENCE [LARGE SCALE GENOMIC DNA]</scope>
    <source>
        <strain evidence="3">DSM 10523 / SB164P1</strain>
    </source>
</reference>